<dbReference type="PANTHER" id="PTHR43685:SF2">
    <property type="entry name" value="GLYCOSYLTRANSFERASE 2-LIKE DOMAIN-CONTAINING PROTEIN"/>
    <property type="match status" value="1"/>
</dbReference>
<dbReference type="GO" id="GO:0016740">
    <property type="term" value="F:transferase activity"/>
    <property type="evidence" value="ECO:0007669"/>
    <property type="project" value="UniProtKB-KW"/>
</dbReference>
<sequence length="256" mass="29187" precursor="true">MHSTLPLVSVVMPARNAAPFIMDAISSVCAQTYLAWELIVIDDCSDDETAQIVEEVSKAEPRIRQLTNYRRLGAAASRNRALDLAQGSYIAFLDSDDFWHPMKLDRQLQFIKASGTAITFGDYIRMRPDGQPIGSVRAPESTDYHRMLRSNFIGNLTAVYKKSRLQDLRFENVGAEDYLFWLQALQRLGEPVFATPSDVPLANYRVNSASLSGNKFRSAKWPWIIYTQHLGYSKLKSCYYMTNYIYHGLRKRCHAV</sequence>
<feature type="domain" description="Glycosyltransferase 2-like" evidence="1">
    <location>
        <begin position="9"/>
        <end position="138"/>
    </location>
</feature>
<dbReference type="OrthoDB" id="9794124at2"/>
<dbReference type="SUPFAM" id="SSF53448">
    <property type="entry name" value="Nucleotide-diphospho-sugar transferases"/>
    <property type="match status" value="1"/>
</dbReference>
<dbReference type="CDD" id="cd00761">
    <property type="entry name" value="Glyco_tranf_GTA_type"/>
    <property type="match status" value="1"/>
</dbReference>
<reference evidence="2" key="1">
    <citation type="submission" date="2006-06" db="EMBL/GenBank/DDBJ databases">
        <title>Complete sequence of chromosome of Chelativorans sp. BNC1.</title>
        <authorList>
            <consortium name="US DOE Joint Genome Institute"/>
            <person name="Copeland A."/>
            <person name="Lucas S."/>
            <person name="Lapidus A."/>
            <person name="Barry K."/>
            <person name="Detter J.C."/>
            <person name="Glavina del Rio T."/>
            <person name="Hammon N."/>
            <person name="Israni S."/>
            <person name="Dalin E."/>
            <person name="Tice H."/>
            <person name="Pitluck S."/>
            <person name="Chertkov O."/>
            <person name="Brettin T."/>
            <person name="Bruce D."/>
            <person name="Han C."/>
            <person name="Tapia R."/>
            <person name="Gilna P."/>
            <person name="Schmutz J."/>
            <person name="Larimer F."/>
            <person name="Land M."/>
            <person name="Hauser L."/>
            <person name="Kyrpides N."/>
            <person name="Mikhailova N."/>
            <person name="Richardson P."/>
        </authorList>
    </citation>
    <scope>NUCLEOTIDE SEQUENCE</scope>
    <source>
        <strain evidence="2">BNC1</strain>
    </source>
</reference>
<dbReference type="eggNOG" id="COG0463">
    <property type="taxonomic scope" value="Bacteria"/>
</dbReference>
<dbReference type="STRING" id="266779.Meso_3698"/>
<dbReference type="InterPro" id="IPR029044">
    <property type="entry name" value="Nucleotide-diphossugar_trans"/>
</dbReference>
<dbReference type="InterPro" id="IPR050834">
    <property type="entry name" value="Glycosyltransf_2"/>
</dbReference>
<accession>Q11C09</accession>
<dbReference type="PANTHER" id="PTHR43685">
    <property type="entry name" value="GLYCOSYLTRANSFERASE"/>
    <property type="match status" value="1"/>
</dbReference>
<dbReference type="HOGENOM" id="CLU_025996_0_3_5"/>
<evidence type="ECO:0000313" key="2">
    <source>
        <dbReference type="EMBL" id="ABG65066.1"/>
    </source>
</evidence>
<dbReference type="CAZy" id="GT2">
    <property type="family name" value="Glycosyltransferase Family 2"/>
</dbReference>
<proteinExistence type="predicted"/>
<dbReference type="AlphaFoldDB" id="Q11C09"/>
<gene>
    <name evidence="2" type="ordered locus">Meso_3698</name>
</gene>
<organism evidence="2">
    <name type="scientific">Chelativorans sp. (strain BNC1)</name>
    <dbReference type="NCBI Taxonomy" id="266779"/>
    <lineage>
        <taxon>Bacteria</taxon>
        <taxon>Pseudomonadati</taxon>
        <taxon>Pseudomonadota</taxon>
        <taxon>Alphaproteobacteria</taxon>
        <taxon>Hyphomicrobiales</taxon>
        <taxon>Phyllobacteriaceae</taxon>
        <taxon>Chelativorans</taxon>
    </lineage>
</organism>
<keyword evidence="2" id="KW-0808">Transferase</keyword>
<dbReference type="EMBL" id="CP000390">
    <property type="protein sequence ID" value="ABG65066.1"/>
    <property type="molecule type" value="Genomic_DNA"/>
</dbReference>
<dbReference type="Gene3D" id="3.90.550.10">
    <property type="entry name" value="Spore Coat Polysaccharide Biosynthesis Protein SpsA, Chain A"/>
    <property type="match status" value="1"/>
</dbReference>
<protein>
    <submittedName>
        <fullName evidence="2">Glycosyl transferase, family 2</fullName>
    </submittedName>
</protein>
<evidence type="ECO:0000259" key="1">
    <source>
        <dbReference type="Pfam" id="PF00535"/>
    </source>
</evidence>
<dbReference type="InterPro" id="IPR001173">
    <property type="entry name" value="Glyco_trans_2-like"/>
</dbReference>
<dbReference type="KEGG" id="mes:Meso_3698"/>
<dbReference type="Pfam" id="PF00535">
    <property type="entry name" value="Glycos_transf_2"/>
    <property type="match status" value="1"/>
</dbReference>
<name>Q11C09_CHESB</name>